<feature type="domain" description="NAD-dependent epimerase/dehydratase" evidence="12">
    <location>
        <begin position="3"/>
        <end position="250"/>
    </location>
</feature>
<dbReference type="Gene3D" id="3.40.50.720">
    <property type="entry name" value="NAD(P)-binding Rossmann-like Domain"/>
    <property type="match status" value="1"/>
</dbReference>
<dbReference type="RefSeq" id="WP_093852785.1">
    <property type="nucleotide sequence ID" value="NZ_JAVRER010000003.1"/>
</dbReference>
<gene>
    <name evidence="13" type="primary">galE</name>
    <name evidence="13" type="ORF">RM574_02500</name>
</gene>
<protein>
    <recommendedName>
        <fullName evidence="6">UDP-glucose 4-epimerase</fullName>
        <ecNumber evidence="5">5.1.3.2</ecNumber>
    </recommendedName>
    <alternativeName>
        <fullName evidence="11">Galactowaldenase</fullName>
    </alternativeName>
    <alternativeName>
        <fullName evidence="10">UDP-galactose 4-epimerase</fullName>
    </alternativeName>
</protein>
<comment type="cofactor">
    <cofactor evidence="2">
        <name>NAD(+)</name>
        <dbReference type="ChEBI" id="CHEBI:57540"/>
    </cofactor>
</comment>
<evidence type="ECO:0000256" key="4">
    <source>
        <dbReference type="ARBA" id="ARBA00007637"/>
    </source>
</evidence>
<keyword evidence="7" id="KW-0520">NAD</keyword>
<accession>A0ABD5DYW1</accession>
<dbReference type="AlphaFoldDB" id="A0ABD5DYW1"/>
<evidence type="ECO:0000259" key="12">
    <source>
        <dbReference type="Pfam" id="PF01370"/>
    </source>
</evidence>
<comment type="similarity">
    <text evidence="4">Belongs to the NAD(P)-dependent epimerase/dehydratase family.</text>
</comment>
<dbReference type="GO" id="GO:0003978">
    <property type="term" value="F:UDP-glucose 4-epimerase activity"/>
    <property type="evidence" value="ECO:0007669"/>
    <property type="project" value="UniProtKB-EC"/>
</dbReference>
<organism evidence="13 14">
    <name type="scientific">Streptomyces evansiae</name>
    <dbReference type="NCBI Taxonomy" id="3075535"/>
    <lineage>
        <taxon>Bacteria</taxon>
        <taxon>Bacillati</taxon>
        <taxon>Actinomycetota</taxon>
        <taxon>Actinomycetes</taxon>
        <taxon>Kitasatosporales</taxon>
        <taxon>Streptomycetaceae</taxon>
        <taxon>Streptomyces</taxon>
    </lineage>
</organism>
<evidence type="ECO:0000256" key="3">
    <source>
        <dbReference type="ARBA" id="ARBA00004947"/>
    </source>
</evidence>
<sequence>MTWLVTGGAGYIGAHVVRVLAGAGVPVVVFDDLSTGEAARLPEGVPLETGSVLDRARLDAVLGEHRVTGVLHIAGKKQVAESVERPLHYYRENVEGLRVLLEAMRAAGVDRLVFSSSASVYGVPEPELVTEGTPCLPISPYGETKLIGEWLLRDASVAYGLRTIALRYFNVVGAGLPGLADKGAANLVPLIFERVDAGRPPLVFGDDYDTPDGTCVRDYVHVQDIAEAHLAAARRLDEAPEGIALRLNIGRGEGSSVLEMIERVLKTTGRTDLVPEVVPRRPGDAARCVASADAIRAELGWSARYGLDEMIESAWQGWRHLHD</sequence>
<evidence type="ECO:0000256" key="9">
    <source>
        <dbReference type="ARBA" id="ARBA00023277"/>
    </source>
</evidence>
<dbReference type="Pfam" id="PF01370">
    <property type="entry name" value="Epimerase"/>
    <property type="match status" value="1"/>
</dbReference>
<keyword evidence="8 13" id="KW-0413">Isomerase</keyword>
<comment type="catalytic activity">
    <reaction evidence="1">
        <text>UDP-alpha-D-glucose = UDP-alpha-D-galactose</text>
        <dbReference type="Rhea" id="RHEA:22168"/>
        <dbReference type="ChEBI" id="CHEBI:58885"/>
        <dbReference type="ChEBI" id="CHEBI:66914"/>
        <dbReference type="EC" id="5.1.3.2"/>
    </reaction>
</comment>
<evidence type="ECO:0000256" key="5">
    <source>
        <dbReference type="ARBA" id="ARBA00013189"/>
    </source>
</evidence>
<evidence type="ECO:0000256" key="10">
    <source>
        <dbReference type="ARBA" id="ARBA00031367"/>
    </source>
</evidence>
<evidence type="ECO:0000256" key="6">
    <source>
        <dbReference type="ARBA" id="ARBA00018569"/>
    </source>
</evidence>
<comment type="pathway">
    <text evidence="3">Carbohydrate metabolism; galactose metabolism.</text>
</comment>
<evidence type="ECO:0000256" key="1">
    <source>
        <dbReference type="ARBA" id="ARBA00000083"/>
    </source>
</evidence>
<evidence type="ECO:0000256" key="11">
    <source>
        <dbReference type="ARBA" id="ARBA00033067"/>
    </source>
</evidence>
<dbReference type="PANTHER" id="PTHR43725:SF53">
    <property type="entry name" value="UDP-ARABINOSE 4-EPIMERASE 1"/>
    <property type="match status" value="1"/>
</dbReference>
<keyword evidence="9" id="KW-0119">Carbohydrate metabolism</keyword>
<dbReference type="EC" id="5.1.3.2" evidence="5"/>
<dbReference type="Gene3D" id="3.90.25.10">
    <property type="entry name" value="UDP-galactose 4-epimerase, domain 1"/>
    <property type="match status" value="1"/>
</dbReference>
<dbReference type="NCBIfam" id="TIGR01179">
    <property type="entry name" value="galE"/>
    <property type="match status" value="1"/>
</dbReference>
<evidence type="ECO:0000256" key="7">
    <source>
        <dbReference type="ARBA" id="ARBA00023027"/>
    </source>
</evidence>
<dbReference type="InterPro" id="IPR036291">
    <property type="entry name" value="NAD(P)-bd_dom_sf"/>
</dbReference>
<evidence type="ECO:0000256" key="8">
    <source>
        <dbReference type="ARBA" id="ARBA00023235"/>
    </source>
</evidence>
<evidence type="ECO:0000313" key="14">
    <source>
        <dbReference type="Proteomes" id="UP001183607"/>
    </source>
</evidence>
<dbReference type="Proteomes" id="UP001183607">
    <property type="component" value="Unassembled WGS sequence"/>
</dbReference>
<dbReference type="InterPro" id="IPR001509">
    <property type="entry name" value="Epimerase_deHydtase"/>
</dbReference>
<proteinExistence type="inferred from homology"/>
<dbReference type="InterPro" id="IPR005886">
    <property type="entry name" value="UDP_G4E"/>
</dbReference>
<dbReference type="SUPFAM" id="SSF51735">
    <property type="entry name" value="NAD(P)-binding Rossmann-fold domains"/>
    <property type="match status" value="1"/>
</dbReference>
<evidence type="ECO:0000313" key="13">
    <source>
        <dbReference type="EMBL" id="MDT0414348.1"/>
    </source>
</evidence>
<name>A0ABD5DYW1_9ACTN</name>
<comment type="caution">
    <text evidence="13">The sequence shown here is derived from an EMBL/GenBank/DDBJ whole genome shotgun (WGS) entry which is preliminary data.</text>
</comment>
<evidence type="ECO:0000256" key="2">
    <source>
        <dbReference type="ARBA" id="ARBA00001911"/>
    </source>
</evidence>
<dbReference type="EMBL" id="JAVRER010000003">
    <property type="protein sequence ID" value="MDT0414348.1"/>
    <property type="molecule type" value="Genomic_DNA"/>
</dbReference>
<dbReference type="PANTHER" id="PTHR43725">
    <property type="entry name" value="UDP-GLUCOSE 4-EPIMERASE"/>
    <property type="match status" value="1"/>
</dbReference>
<reference evidence="14" key="1">
    <citation type="submission" date="2023-07" db="EMBL/GenBank/DDBJ databases">
        <title>30 novel species of actinomycetes from the DSMZ collection.</title>
        <authorList>
            <person name="Nouioui I."/>
        </authorList>
    </citation>
    <scope>NUCLEOTIDE SEQUENCE [LARGE SCALE GENOMIC DNA]</scope>
    <source>
        <strain evidence="14">DSM 41982</strain>
    </source>
</reference>